<accession>A0A1D2ME18</accession>
<feature type="transmembrane region" description="Helical" evidence="1">
    <location>
        <begin position="16"/>
        <end position="37"/>
    </location>
</feature>
<comment type="caution">
    <text evidence="2">The sequence shown here is derived from an EMBL/GenBank/DDBJ whole genome shotgun (WGS) entry which is preliminary data.</text>
</comment>
<reference evidence="2 3" key="1">
    <citation type="journal article" date="2016" name="Genome Biol. Evol.">
        <title>Gene Family Evolution Reflects Adaptation to Soil Environmental Stressors in the Genome of the Collembolan Orchesella cincta.</title>
        <authorList>
            <person name="Faddeeva-Vakhrusheva A."/>
            <person name="Derks M.F."/>
            <person name="Anvar S.Y."/>
            <person name="Agamennone V."/>
            <person name="Suring W."/>
            <person name="Smit S."/>
            <person name="van Straalen N.M."/>
            <person name="Roelofs D."/>
        </authorList>
    </citation>
    <scope>NUCLEOTIDE SEQUENCE [LARGE SCALE GENOMIC DNA]</scope>
    <source>
        <tissue evidence="2">Mixed pool</tissue>
    </source>
</reference>
<dbReference type="AlphaFoldDB" id="A0A1D2ME18"/>
<proteinExistence type="predicted"/>
<gene>
    <name evidence="2" type="ORF">Ocin01_15493</name>
</gene>
<sequence>MAAKASFSKAKGRARIVSIIYIVINYTLLIGAFYFLFQSFGFYTPATENAPQTDNVKLDAATGEVEAWICLPTFVVSFIAFSISFAQILGATMLFAATLKSTSTTEGNKMVTQHQNTQWFVLFTELLLVLILLALQIAEREVFELQLFAYHLILIVGSSGIFRGACLLIVNDFDAEIKCLLKEVGTLKV</sequence>
<evidence type="ECO:0008006" key="4">
    <source>
        <dbReference type="Google" id="ProtNLM"/>
    </source>
</evidence>
<keyword evidence="1" id="KW-0812">Transmembrane</keyword>
<feature type="transmembrane region" description="Helical" evidence="1">
    <location>
        <begin position="74"/>
        <end position="99"/>
    </location>
</feature>
<evidence type="ECO:0000313" key="3">
    <source>
        <dbReference type="Proteomes" id="UP000094527"/>
    </source>
</evidence>
<feature type="transmembrane region" description="Helical" evidence="1">
    <location>
        <begin position="150"/>
        <end position="170"/>
    </location>
</feature>
<dbReference type="Proteomes" id="UP000094527">
    <property type="component" value="Unassembled WGS sequence"/>
</dbReference>
<evidence type="ECO:0000313" key="2">
    <source>
        <dbReference type="EMBL" id="ODM91189.1"/>
    </source>
</evidence>
<name>A0A1D2ME18_ORCCI</name>
<organism evidence="2 3">
    <name type="scientific">Orchesella cincta</name>
    <name type="common">Springtail</name>
    <name type="synonym">Podura cincta</name>
    <dbReference type="NCBI Taxonomy" id="48709"/>
    <lineage>
        <taxon>Eukaryota</taxon>
        <taxon>Metazoa</taxon>
        <taxon>Ecdysozoa</taxon>
        <taxon>Arthropoda</taxon>
        <taxon>Hexapoda</taxon>
        <taxon>Collembola</taxon>
        <taxon>Entomobryomorpha</taxon>
        <taxon>Entomobryoidea</taxon>
        <taxon>Orchesellidae</taxon>
        <taxon>Orchesellinae</taxon>
        <taxon>Orchesella</taxon>
    </lineage>
</organism>
<evidence type="ECO:0000256" key="1">
    <source>
        <dbReference type="SAM" id="Phobius"/>
    </source>
</evidence>
<protein>
    <recommendedName>
        <fullName evidence="4">Transmembrane protein</fullName>
    </recommendedName>
</protein>
<keyword evidence="3" id="KW-1185">Reference proteome</keyword>
<feature type="transmembrane region" description="Helical" evidence="1">
    <location>
        <begin position="119"/>
        <end position="138"/>
    </location>
</feature>
<keyword evidence="1" id="KW-0472">Membrane</keyword>
<dbReference type="EMBL" id="LJIJ01001635">
    <property type="protein sequence ID" value="ODM91189.1"/>
    <property type="molecule type" value="Genomic_DNA"/>
</dbReference>
<keyword evidence="1" id="KW-1133">Transmembrane helix</keyword>